<keyword evidence="6" id="KW-0645">Protease</keyword>
<evidence type="ECO:0000256" key="1">
    <source>
        <dbReference type="ARBA" id="ARBA00001941"/>
    </source>
</evidence>
<keyword evidence="5" id="KW-0031">Aminopeptidase</keyword>
<dbReference type="EMBL" id="DRQG01000078">
    <property type="protein sequence ID" value="HGY55682.1"/>
    <property type="molecule type" value="Genomic_DNA"/>
</dbReference>
<dbReference type="GO" id="GO:0004177">
    <property type="term" value="F:aminopeptidase activity"/>
    <property type="evidence" value="ECO:0007669"/>
    <property type="project" value="UniProtKB-KW"/>
</dbReference>
<proteinExistence type="inferred from homology"/>
<gene>
    <name evidence="11" type="ORF">ENK44_08280</name>
</gene>
<feature type="region of interest" description="Disordered" evidence="10">
    <location>
        <begin position="338"/>
        <end position="357"/>
    </location>
</feature>
<dbReference type="Gene3D" id="3.40.1830.10">
    <property type="entry name" value="Thermophilic metalloprotease (M29)"/>
    <property type="match status" value="1"/>
</dbReference>
<protein>
    <recommendedName>
        <fullName evidence="12">Aminopeptidase</fullName>
    </recommendedName>
</protein>
<evidence type="ECO:0000256" key="4">
    <source>
        <dbReference type="ARBA" id="ARBA00008236"/>
    </source>
</evidence>
<name>A0A7V4WVM5_CALAY</name>
<comment type="cofactor">
    <cofactor evidence="2">
        <name>Mg(2+)</name>
        <dbReference type="ChEBI" id="CHEBI:18420"/>
    </cofactor>
</comment>
<dbReference type="InterPro" id="IPR000787">
    <property type="entry name" value="Peptidase_M29"/>
</dbReference>
<evidence type="ECO:0000256" key="10">
    <source>
        <dbReference type="SAM" id="MobiDB-lite"/>
    </source>
</evidence>
<evidence type="ECO:0008006" key="12">
    <source>
        <dbReference type="Google" id="ProtNLM"/>
    </source>
</evidence>
<dbReference type="Pfam" id="PF02073">
    <property type="entry name" value="Peptidase_M29"/>
    <property type="match status" value="1"/>
</dbReference>
<feature type="compositionally biased region" description="Basic and acidic residues" evidence="10">
    <location>
        <begin position="342"/>
        <end position="353"/>
    </location>
</feature>
<evidence type="ECO:0000313" key="11">
    <source>
        <dbReference type="EMBL" id="HGY55682.1"/>
    </source>
</evidence>
<organism evidence="11">
    <name type="scientific">Caldithrix abyssi</name>
    <dbReference type="NCBI Taxonomy" id="187145"/>
    <lineage>
        <taxon>Bacteria</taxon>
        <taxon>Pseudomonadati</taxon>
        <taxon>Calditrichota</taxon>
        <taxon>Calditrichia</taxon>
        <taxon>Calditrichales</taxon>
        <taxon>Calditrichaceae</taxon>
        <taxon>Caldithrix</taxon>
    </lineage>
</organism>
<comment type="cofactor">
    <cofactor evidence="3">
        <name>Zn(2+)</name>
        <dbReference type="ChEBI" id="CHEBI:29105"/>
    </cofactor>
</comment>
<comment type="cofactor">
    <cofactor evidence="1">
        <name>Co(2+)</name>
        <dbReference type="ChEBI" id="CHEBI:48828"/>
    </cofactor>
</comment>
<dbReference type="SUPFAM" id="SSF144052">
    <property type="entry name" value="Thermophilic metalloprotease-like"/>
    <property type="match status" value="1"/>
</dbReference>
<sequence>MSVHIEREKLEKWADYLLDYSLGGIKEDDVVMIKGEHIAWPLMSVLQDKVFAAGAIADMNIVAPDNDRGKVWGASMARHGSVRQIERVPQWHIDRYKAMTKYIEILGAEDPALYAGTPEETAQAIMRVDEPVKNIRLLKPWVLTLYPTQGFADMEGMSLERYTEVIVNASMVDPRMLDEVEDDIYRLMDKSDTIRIVTEHPDNGKELQLTMDISRRNIIKCTGKRNFPDGEVFTSPNYSTVEGEIFVDLPVSFVGTTIRGIHLRFEKGRIVDYSAKEGFEALQKIIETDEGSHHLGEVALGMNNGIEEVLKHPLFVEKVGGTLHIAIGASYPECYVDDPASEEGKKQTDELNKQGKLNRSAQHVDIVTDFRPGGSGRAVYLDDVKLDIENNIWVVPEKHRVKGPAVAKGNW</sequence>
<dbReference type="PANTHER" id="PTHR34448">
    <property type="entry name" value="AMINOPEPTIDASE"/>
    <property type="match status" value="1"/>
</dbReference>
<evidence type="ECO:0000256" key="5">
    <source>
        <dbReference type="ARBA" id="ARBA00022438"/>
    </source>
</evidence>
<keyword evidence="9" id="KW-0482">Metalloprotease</keyword>
<dbReference type="InterPro" id="IPR035097">
    <property type="entry name" value="M29_N-terminal"/>
</dbReference>
<evidence type="ECO:0000256" key="8">
    <source>
        <dbReference type="ARBA" id="ARBA00022801"/>
    </source>
</evidence>
<dbReference type="GO" id="GO:0008237">
    <property type="term" value="F:metallopeptidase activity"/>
    <property type="evidence" value="ECO:0007669"/>
    <property type="project" value="UniProtKB-KW"/>
</dbReference>
<evidence type="ECO:0000256" key="2">
    <source>
        <dbReference type="ARBA" id="ARBA00001946"/>
    </source>
</evidence>
<comment type="caution">
    <text evidence="11">The sequence shown here is derived from an EMBL/GenBank/DDBJ whole genome shotgun (WGS) entry which is preliminary data.</text>
</comment>
<accession>A0A7V4WVM5</accession>
<evidence type="ECO:0000256" key="6">
    <source>
        <dbReference type="ARBA" id="ARBA00022670"/>
    </source>
</evidence>
<evidence type="ECO:0000256" key="9">
    <source>
        <dbReference type="ARBA" id="ARBA00023049"/>
    </source>
</evidence>
<dbReference type="Proteomes" id="UP000885779">
    <property type="component" value="Unassembled WGS sequence"/>
</dbReference>
<dbReference type="GO" id="GO:0006508">
    <property type="term" value="P:proteolysis"/>
    <property type="evidence" value="ECO:0007669"/>
    <property type="project" value="UniProtKB-KW"/>
</dbReference>
<reference evidence="11" key="1">
    <citation type="journal article" date="2020" name="mSystems">
        <title>Genome- and Community-Level Interaction Insights into Carbon Utilization and Element Cycling Functions of Hydrothermarchaeota in Hydrothermal Sediment.</title>
        <authorList>
            <person name="Zhou Z."/>
            <person name="Liu Y."/>
            <person name="Xu W."/>
            <person name="Pan J."/>
            <person name="Luo Z.H."/>
            <person name="Li M."/>
        </authorList>
    </citation>
    <scope>NUCLEOTIDE SEQUENCE [LARGE SCALE GENOMIC DNA]</scope>
    <source>
        <strain evidence="11">HyVt-577</strain>
    </source>
</reference>
<dbReference type="PANTHER" id="PTHR34448:SF1">
    <property type="entry name" value="BLL6088 PROTEIN"/>
    <property type="match status" value="1"/>
</dbReference>
<evidence type="ECO:0000256" key="7">
    <source>
        <dbReference type="ARBA" id="ARBA00022723"/>
    </source>
</evidence>
<comment type="similarity">
    <text evidence="4">Belongs to the peptidase M29 family.</text>
</comment>
<dbReference type="AlphaFoldDB" id="A0A7V4WVM5"/>
<dbReference type="GO" id="GO:0046872">
    <property type="term" value="F:metal ion binding"/>
    <property type="evidence" value="ECO:0007669"/>
    <property type="project" value="UniProtKB-KW"/>
</dbReference>
<dbReference type="InterPro" id="IPR052170">
    <property type="entry name" value="M29_Exopeptidase"/>
</dbReference>
<keyword evidence="7" id="KW-0479">Metal-binding</keyword>
<evidence type="ECO:0000256" key="3">
    <source>
        <dbReference type="ARBA" id="ARBA00001947"/>
    </source>
</evidence>
<keyword evidence="8" id="KW-0378">Hydrolase</keyword>